<dbReference type="RefSeq" id="WP_378241470.1">
    <property type="nucleotide sequence ID" value="NZ_JBHRWK010000038.1"/>
</dbReference>
<comment type="caution">
    <text evidence="1">The sequence shown here is derived from an EMBL/GenBank/DDBJ whole genome shotgun (WGS) entry which is preliminary data.</text>
</comment>
<dbReference type="EMBL" id="JBHRWK010000038">
    <property type="protein sequence ID" value="MFC3452702.1"/>
    <property type="molecule type" value="Genomic_DNA"/>
</dbReference>
<dbReference type="Proteomes" id="UP001595645">
    <property type="component" value="Unassembled WGS sequence"/>
</dbReference>
<sequence length="77" mass="8355">MITAPEPDIAELRIPIPPCRREVPTVLSGSWSSGVLQFGGPGLRATIFVGDTGIVHHRPLYREVVRHTTKQGSPARA</sequence>
<evidence type="ECO:0000313" key="2">
    <source>
        <dbReference type="Proteomes" id="UP001595645"/>
    </source>
</evidence>
<gene>
    <name evidence="1" type="ORF">ACFOSH_24975</name>
</gene>
<organism evidence="1 2">
    <name type="scientific">Amycolatopsis speibonae</name>
    <dbReference type="NCBI Taxonomy" id="1450224"/>
    <lineage>
        <taxon>Bacteria</taxon>
        <taxon>Bacillati</taxon>
        <taxon>Actinomycetota</taxon>
        <taxon>Actinomycetes</taxon>
        <taxon>Pseudonocardiales</taxon>
        <taxon>Pseudonocardiaceae</taxon>
        <taxon>Amycolatopsis</taxon>
    </lineage>
</organism>
<protein>
    <submittedName>
        <fullName evidence="1">Uncharacterized protein</fullName>
    </submittedName>
</protein>
<reference evidence="2" key="1">
    <citation type="journal article" date="2019" name="Int. J. Syst. Evol. Microbiol.">
        <title>The Global Catalogue of Microorganisms (GCM) 10K type strain sequencing project: providing services to taxonomists for standard genome sequencing and annotation.</title>
        <authorList>
            <consortium name="The Broad Institute Genomics Platform"/>
            <consortium name="The Broad Institute Genome Sequencing Center for Infectious Disease"/>
            <person name="Wu L."/>
            <person name="Ma J."/>
        </authorList>
    </citation>
    <scope>NUCLEOTIDE SEQUENCE [LARGE SCALE GENOMIC DNA]</scope>
    <source>
        <strain evidence="2">CGMCC 4.7676</strain>
    </source>
</reference>
<evidence type="ECO:0000313" key="1">
    <source>
        <dbReference type="EMBL" id="MFC3452702.1"/>
    </source>
</evidence>
<accession>A0ABV7P451</accession>
<keyword evidence="2" id="KW-1185">Reference proteome</keyword>
<proteinExistence type="predicted"/>
<name>A0ABV7P451_9PSEU</name>